<dbReference type="Proteomes" id="UP000627781">
    <property type="component" value="Unassembled WGS sequence"/>
</dbReference>
<dbReference type="PANTHER" id="PTHR14136">
    <property type="entry name" value="BTB_POZ DOMAIN-CONTAINING PROTEIN KCTD9"/>
    <property type="match status" value="1"/>
</dbReference>
<dbReference type="PANTHER" id="PTHR14136:SF17">
    <property type="entry name" value="BTB_POZ DOMAIN-CONTAINING PROTEIN KCTD9"/>
    <property type="match status" value="1"/>
</dbReference>
<keyword evidence="2" id="KW-1185">Reference proteome</keyword>
<dbReference type="RefSeq" id="WP_191770187.1">
    <property type="nucleotide sequence ID" value="NZ_JACSRA010000043.1"/>
</dbReference>
<dbReference type="InterPro" id="IPR001646">
    <property type="entry name" value="5peptide_repeat"/>
</dbReference>
<protein>
    <submittedName>
        <fullName evidence="1">Pentapeptide repeat-containing protein</fullName>
    </submittedName>
</protein>
<dbReference type="Pfam" id="PF00805">
    <property type="entry name" value="Pentapeptide"/>
    <property type="match status" value="2"/>
</dbReference>
<evidence type="ECO:0000313" key="2">
    <source>
        <dbReference type="Proteomes" id="UP000627781"/>
    </source>
</evidence>
<dbReference type="EMBL" id="JACSRA010000043">
    <property type="protein sequence ID" value="MBD7913297.1"/>
    <property type="molecule type" value="Genomic_DNA"/>
</dbReference>
<accession>A0ABR8PYT8</accession>
<name>A0ABR8PYT8_9CLOT</name>
<sequence>MGRNQSTGTFNYNNIQKKDKNFMYDNLKRSNCYNCDFDTCNFDFVSFRGAHFKKCSFYNSSFKGTEFVGANLKGSKFKKSIFENTIFDSVNLDGVDFRDAEFTNVIFLESDLSKAINIDINDPSIRVFDEVPEVEISEALKSTVDSLNENEYIKNARIFDTKDGSINLLTMMILLELFGEERLIRGLNTIKEEIKRDFHTLSYVIRLIEKIK</sequence>
<dbReference type="SUPFAM" id="SSF141571">
    <property type="entry name" value="Pentapeptide repeat-like"/>
    <property type="match status" value="1"/>
</dbReference>
<dbReference type="Gene3D" id="2.160.20.80">
    <property type="entry name" value="E3 ubiquitin-protein ligase SopA"/>
    <property type="match status" value="2"/>
</dbReference>
<reference evidence="1 2" key="1">
    <citation type="submission" date="2020-08" db="EMBL/GenBank/DDBJ databases">
        <title>A Genomic Blueprint of the Chicken Gut Microbiome.</title>
        <authorList>
            <person name="Gilroy R."/>
            <person name="Ravi A."/>
            <person name="Getino M."/>
            <person name="Pursley I."/>
            <person name="Horton D.L."/>
            <person name="Alikhan N.-F."/>
            <person name="Baker D."/>
            <person name="Gharbi K."/>
            <person name="Hall N."/>
            <person name="Watson M."/>
            <person name="Adriaenssens E.M."/>
            <person name="Foster-Nyarko E."/>
            <person name="Jarju S."/>
            <person name="Secka A."/>
            <person name="Antonio M."/>
            <person name="Oren A."/>
            <person name="Chaudhuri R."/>
            <person name="La Ragione R.M."/>
            <person name="Hildebrand F."/>
            <person name="Pallen M.J."/>
        </authorList>
    </citation>
    <scope>NUCLEOTIDE SEQUENCE [LARGE SCALE GENOMIC DNA]</scope>
    <source>
        <strain evidence="1 2">Sa3CVN1</strain>
    </source>
</reference>
<comment type="caution">
    <text evidence="1">The sequence shown here is derived from an EMBL/GenBank/DDBJ whole genome shotgun (WGS) entry which is preliminary data.</text>
</comment>
<evidence type="ECO:0000313" key="1">
    <source>
        <dbReference type="EMBL" id="MBD7913297.1"/>
    </source>
</evidence>
<proteinExistence type="predicted"/>
<dbReference type="InterPro" id="IPR051082">
    <property type="entry name" value="Pentapeptide-BTB/POZ_domain"/>
</dbReference>
<gene>
    <name evidence="1" type="ORF">H9661_18240</name>
</gene>
<organism evidence="1 2">
    <name type="scientific">Clostridium cibarium</name>
    <dbReference type="NCBI Taxonomy" id="2762247"/>
    <lineage>
        <taxon>Bacteria</taxon>
        <taxon>Bacillati</taxon>
        <taxon>Bacillota</taxon>
        <taxon>Clostridia</taxon>
        <taxon>Eubacteriales</taxon>
        <taxon>Clostridiaceae</taxon>
        <taxon>Clostridium</taxon>
    </lineage>
</organism>